<evidence type="ECO:0000256" key="3">
    <source>
        <dbReference type="ARBA" id="ARBA00011245"/>
    </source>
</evidence>
<dbReference type="PROSITE" id="PS51447">
    <property type="entry name" value="FDX_ACB"/>
    <property type="match status" value="1"/>
</dbReference>
<evidence type="ECO:0000256" key="4">
    <source>
        <dbReference type="ARBA" id="ARBA00012814"/>
    </source>
</evidence>
<evidence type="ECO:0000256" key="15">
    <source>
        <dbReference type="ARBA" id="ARBA00060211"/>
    </source>
</evidence>
<accession>A0A8J2K4M6</accession>
<evidence type="ECO:0000256" key="11">
    <source>
        <dbReference type="ARBA" id="ARBA00023128"/>
    </source>
</evidence>
<dbReference type="PANTHER" id="PTHR11538">
    <property type="entry name" value="PHENYLALANYL-TRNA SYNTHETASE"/>
    <property type="match status" value="1"/>
</dbReference>
<evidence type="ECO:0000256" key="5">
    <source>
        <dbReference type="ARBA" id="ARBA00022598"/>
    </source>
</evidence>
<evidence type="ECO:0000313" key="20">
    <source>
        <dbReference type="Proteomes" id="UP000708208"/>
    </source>
</evidence>
<protein>
    <recommendedName>
        <fullName evidence="16">Phenylalanine--tRNA ligase, mitochondrial</fullName>
        <ecNumber evidence="4">6.1.1.20</ecNumber>
    </recommendedName>
    <alternativeName>
        <fullName evidence="13">Phenylalanyl-tRNA synthetase</fullName>
    </alternativeName>
</protein>
<dbReference type="InterPro" id="IPR002319">
    <property type="entry name" value="Phenylalanyl-tRNA_Synthase"/>
</dbReference>
<comment type="similarity">
    <text evidence="2">Belongs to the class-II aminoacyl-tRNA synthetase family.</text>
</comment>
<keyword evidence="9" id="KW-0809">Transit peptide</keyword>
<proteinExistence type="inferred from homology"/>
<comment type="catalytic activity">
    <reaction evidence="14">
        <text>tRNA(Phe) + L-phenylalanine + ATP = L-phenylalanyl-tRNA(Phe) + AMP + diphosphate + H(+)</text>
        <dbReference type="Rhea" id="RHEA:19413"/>
        <dbReference type="Rhea" id="RHEA-COMP:9668"/>
        <dbReference type="Rhea" id="RHEA-COMP:9699"/>
        <dbReference type="ChEBI" id="CHEBI:15378"/>
        <dbReference type="ChEBI" id="CHEBI:30616"/>
        <dbReference type="ChEBI" id="CHEBI:33019"/>
        <dbReference type="ChEBI" id="CHEBI:58095"/>
        <dbReference type="ChEBI" id="CHEBI:78442"/>
        <dbReference type="ChEBI" id="CHEBI:78531"/>
        <dbReference type="ChEBI" id="CHEBI:456215"/>
        <dbReference type="EC" id="6.1.1.20"/>
    </reaction>
</comment>
<gene>
    <name evidence="19" type="ORF">AFUS01_LOCUS19924</name>
</gene>
<dbReference type="InterPro" id="IPR004530">
    <property type="entry name" value="Phe-tRNA-synth_IIc_mito"/>
</dbReference>
<evidence type="ECO:0000259" key="18">
    <source>
        <dbReference type="PROSITE" id="PS51447"/>
    </source>
</evidence>
<dbReference type="PROSITE" id="PS50862">
    <property type="entry name" value="AA_TRNA_LIGASE_II"/>
    <property type="match status" value="1"/>
</dbReference>
<sequence>MDARLPYGLLSEDYSLPKRRHIKMRVQLLNAFWRATGGLQRRSFHSSCYCSGVVDGRKPAVPTEKKITIGDVTYERDSWTNITPKVLEHLGRNLHLQQYHPLAFLKRRIENFFYKNYPGRSRSPLFTLFDNLNPVVTTEQNFDSLLVPADHVSRAKSDCYYLNENYLLRAHTSSHQVELIRMGMNNFLVVGDVYRRDEIDKSHYPVFHQMEGVRLLTKHDIFRNENLATELPIFDPNGLRTAEKQETHTLDAVYILTKSLKTCLNELCQELFGKDVEIRWVEAYFPFTHPSWEIEVKFQGEWLEILGCGIMEQKLLVNAGADDKIGWAFGLGLERIAMKLYGIPDIRLFWSVDSGFLHQFQVDDPYTPITYKAVSQYPQCINDISFWLPADGTFTSSDFYDLVRSIGGDMVEQVSLVDEFHHLKKSRWSHCYRIVYRHMQKTLSQEEANKIHKLIEEAATRDLRVEIR</sequence>
<evidence type="ECO:0000259" key="17">
    <source>
        <dbReference type="PROSITE" id="PS50862"/>
    </source>
</evidence>
<evidence type="ECO:0000256" key="6">
    <source>
        <dbReference type="ARBA" id="ARBA00022741"/>
    </source>
</evidence>
<evidence type="ECO:0000256" key="2">
    <source>
        <dbReference type="ARBA" id="ARBA00008226"/>
    </source>
</evidence>
<evidence type="ECO:0000256" key="16">
    <source>
        <dbReference type="ARBA" id="ARBA00073229"/>
    </source>
</evidence>
<dbReference type="SMART" id="SM00896">
    <property type="entry name" value="FDX-ACB"/>
    <property type="match status" value="1"/>
</dbReference>
<dbReference type="AlphaFoldDB" id="A0A8J2K4M6"/>
<comment type="caution">
    <text evidence="19">The sequence shown here is derived from an EMBL/GenBank/DDBJ whole genome shotgun (WGS) entry which is preliminary data.</text>
</comment>
<comment type="subcellular location">
    <subcellularLocation>
        <location evidence="1">Mitochondrion matrix</location>
    </subcellularLocation>
</comment>
<evidence type="ECO:0000256" key="8">
    <source>
        <dbReference type="ARBA" id="ARBA00022917"/>
    </source>
</evidence>
<feature type="domain" description="Aminoacyl-transfer RNA synthetases class-II family profile" evidence="17">
    <location>
        <begin position="105"/>
        <end position="365"/>
    </location>
</feature>
<evidence type="ECO:0000256" key="14">
    <source>
        <dbReference type="ARBA" id="ARBA00049255"/>
    </source>
</evidence>
<dbReference type="InterPro" id="IPR006195">
    <property type="entry name" value="aa-tRNA-synth_II"/>
</dbReference>
<comment type="subunit">
    <text evidence="3">Monomer.</text>
</comment>
<dbReference type="GO" id="GO:0000049">
    <property type="term" value="F:tRNA binding"/>
    <property type="evidence" value="ECO:0007669"/>
    <property type="project" value="InterPro"/>
</dbReference>
<dbReference type="GO" id="GO:0004826">
    <property type="term" value="F:phenylalanine-tRNA ligase activity"/>
    <property type="evidence" value="ECO:0007669"/>
    <property type="project" value="UniProtKB-EC"/>
</dbReference>
<dbReference type="GO" id="GO:0005524">
    <property type="term" value="F:ATP binding"/>
    <property type="evidence" value="ECO:0007669"/>
    <property type="project" value="UniProtKB-KW"/>
</dbReference>
<feature type="domain" description="FDX-ACB" evidence="18">
    <location>
        <begin position="375"/>
        <end position="468"/>
    </location>
</feature>
<dbReference type="Pfam" id="PF01409">
    <property type="entry name" value="tRNA-synt_2d"/>
    <property type="match status" value="2"/>
</dbReference>
<keyword evidence="20" id="KW-1185">Reference proteome</keyword>
<dbReference type="InterPro" id="IPR005121">
    <property type="entry name" value="Fdx_antiC-bd"/>
</dbReference>
<keyword evidence="12" id="KW-0030">Aminoacyl-tRNA synthetase</keyword>
<keyword evidence="5" id="KW-0436">Ligase</keyword>
<evidence type="ECO:0000313" key="19">
    <source>
        <dbReference type="EMBL" id="CAG7731324.1"/>
    </source>
</evidence>
<evidence type="ECO:0000256" key="13">
    <source>
        <dbReference type="ARBA" id="ARBA00031194"/>
    </source>
</evidence>
<dbReference type="Pfam" id="PF03147">
    <property type="entry name" value="FDX-ACB"/>
    <property type="match status" value="1"/>
</dbReference>
<comment type="function">
    <text evidence="15">Is responsible for the charging of tRNA(Phe) with phenylalanine in mitochondrial translation. To a lesser extent, also catalyzes direct attachment of m-Tyr (an oxidized version of Phe) to tRNA(Phe), thereby opening the way for delivery of the misacylated tRNA to the ribosome and incorporation of ROS-damaged amino acid into proteins.</text>
</comment>
<keyword evidence="6" id="KW-0547">Nucleotide-binding</keyword>
<evidence type="ECO:0000256" key="10">
    <source>
        <dbReference type="ARBA" id="ARBA00022990"/>
    </source>
</evidence>
<keyword evidence="8" id="KW-0648">Protein biosynthesis</keyword>
<evidence type="ECO:0000256" key="9">
    <source>
        <dbReference type="ARBA" id="ARBA00022946"/>
    </source>
</evidence>
<dbReference type="EC" id="6.1.1.20" evidence="4"/>
<dbReference type="CDD" id="cd00496">
    <property type="entry name" value="PheRS_alpha_core"/>
    <property type="match status" value="1"/>
</dbReference>
<evidence type="ECO:0000256" key="7">
    <source>
        <dbReference type="ARBA" id="ARBA00022840"/>
    </source>
</evidence>
<organism evidence="19 20">
    <name type="scientific">Allacma fusca</name>
    <dbReference type="NCBI Taxonomy" id="39272"/>
    <lineage>
        <taxon>Eukaryota</taxon>
        <taxon>Metazoa</taxon>
        <taxon>Ecdysozoa</taxon>
        <taxon>Arthropoda</taxon>
        <taxon>Hexapoda</taxon>
        <taxon>Collembola</taxon>
        <taxon>Symphypleona</taxon>
        <taxon>Sminthuridae</taxon>
        <taxon>Allacma</taxon>
    </lineage>
</organism>
<dbReference type="FunFam" id="3.30.70.380:FF:000002">
    <property type="entry name" value="phenylalanine--tRNA ligase, mitochondrial"/>
    <property type="match status" value="1"/>
</dbReference>
<name>A0A8J2K4M6_9HEXA</name>
<dbReference type="GO" id="GO:0005759">
    <property type="term" value="C:mitochondrial matrix"/>
    <property type="evidence" value="ECO:0007669"/>
    <property type="project" value="UniProtKB-SubCell"/>
</dbReference>
<dbReference type="GO" id="GO:0006432">
    <property type="term" value="P:phenylalanyl-tRNA aminoacylation"/>
    <property type="evidence" value="ECO:0007669"/>
    <property type="project" value="InterPro"/>
</dbReference>
<dbReference type="FunFam" id="3.30.930.10:FF:000041">
    <property type="entry name" value="Phenylalanyl-tRNA synthetase 2, mitochondrial"/>
    <property type="match status" value="1"/>
</dbReference>
<evidence type="ECO:0000256" key="12">
    <source>
        <dbReference type="ARBA" id="ARBA00023146"/>
    </source>
</evidence>
<keyword evidence="10" id="KW-0007">Acetylation</keyword>
<reference evidence="19" key="1">
    <citation type="submission" date="2021-06" db="EMBL/GenBank/DDBJ databases">
        <authorList>
            <person name="Hodson N. C."/>
            <person name="Mongue J. A."/>
            <person name="Jaron S. K."/>
        </authorList>
    </citation>
    <scope>NUCLEOTIDE SEQUENCE</scope>
</reference>
<evidence type="ECO:0000256" key="1">
    <source>
        <dbReference type="ARBA" id="ARBA00004305"/>
    </source>
</evidence>
<dbReference type="OrthoDB" id="4457at2759"/>
<keyword evidence="11" id="KW-0496">Mitochondrion</keyword>
<dbReference type="Proteomes" id="UP000708208">
    <property type="component" value="Unassembled WGS sequence"/>
</dbReference>
<dbReference type="PANTHER" id="PTHR11538:SF41">
    <property type="entry name" value="PHENYLALANINE--TRNA LIGASE, MITOCHONDRIAL"/>
    <property type="match status" value="1"/>
</dbReference>
<keyword evidence="7" id="KW-0067">ATP-binding</keyword>
<dbReference type="NCBIfam" id="TIGR00469">
    <property type="entry name" value="pheS_mito"/>
    <property type="match status" value="1"/>
</dbReference>
<dbReference type="EMBL" id="CAJVCH010210290">
    <property type="protein sequence ID" value="CAG7731324.1"/>
    <property type="molecule type" value="Genomic_DNA"/>
</dbReference>